<gene>
    <name evidence="5" type="ORF">RI129_010555</name>
</gene>
<dbReference type="PRINTS" id="PR00080">
    <property type="entry name" value="SDRFAMILY"/>
</dbReference>
<reference evidence="5 6" key="1">
    <citation type="journal article" date="2024" name="Insects">
        <title>An Improved Chromosome-Level Genome Assembly of the Firefly Pyrocoelia pectoralis.</title>
        <authorList>
            <person name="Fu X."/>
            <person name="Meyer-Rochow V.B."/>
            <person name="Ballantyne L."/>
            <person name="Zhu X."/>
        </authorList>
    </citation>
    <scope>NUCLEOTIDE SEQUENCE [LARGE SCALE GENOMIC DNA]</scope>
    <source>
        <strain evidence="5">XCY_ONT2</strain>
    </source>
</reference>
<evidence type="ECO:0000313" key="5">
    <source>
        <dbReference type="EMBL" id="KAK5639744.1"/>
    </source>
</evidence>
<feature type="chain" id="PRO_5042859027" evidence="4">
    <location>
        <begin position="18"/>
        <end position="288"/>
    </location>
</feature>
<name>A0AAN7V4B8_9COLE</name>
<evidence type="ECO:0000256" key="3">
    <source>
        <dbReference type="RuleBase" id="RU000363"/>
    </source>
</evidence>
<dbReference type="InterPro" id="IPR002347">
    <property type="entry name" value="SDR_fam"/>
</dbReference>
<proteinExistence type="inferred from homology"/>
<dbReference type="SUPFAM" id="SSF51735">
    <property type="entry name" value="NAD(P)-binding Rossmann-fold domains"/>
    <property type="match status" value="1"/>
</dbReference>
<protein>
    <submittedName>
        <fullName evidence="5">Uncharacterized protein</fullName>
    </submittedName>
</protein>
<evidence type="ECO:0000256" key="4">
    <source>
        <dbReference type="SAM" id="SignalP"/>
    </source>
</evidence>
<accession>A0AAN7V4B8</accession>
<keyword evidence="6" id="KW-1185">Reference proteome</keyword>
<feature type="signal peptide" evidence="4">
    <location>
        <begin position="1"/>
        <end position="17"/>
    </location>
</feature>
<dbReference type="GO" id="GO:0005737">
    <property type="term" value="C:cytoplasm"/>
    <property type="evidence" value="ECO:0007669"/>
    <property type="project" value="TreeGrafter"/>
</dbReference>
<dbReference type="AlphaFoldDB" id="A0AAN7V4B8"/>
<dbReference type="Proteomes" id="UP001329430">
    <property type="component" value="Chromosome 8"/>
</dbReference>
<evidence type="ECO:0000313" key="6">
    <source>
        <dbReference type="Proteomes" id="UP001329430"/>
    </source>
</evidence>
<dbReference type="InterPro" id="IPR036291">
    <property type="entry name" value="NAD(P)-bd_dom_sf"/>
</dbReference>
<comment type="similarity">
    <text evidence="1 3">Belongs to the short-chain dehydrogenases/reductases (SDR) family.</text>
</comment>
<dbReference type="Gene3D" id="3.40.50.720">
    <property type="entry name" value="NAD(P)-binding Rossmann-like Domain"/>
    <property type="match status" value="1"/>
</dbReference>
<organism evidence="5 6">
    <name type="scientific">Pyrocoelia pectoralis</name>
    <dbReference type="NCBI Taxonomy" id="417401"/>
    <lineage>
        <taxon>Eukaryota</taxon>
        <taxon>Metazoa</taxon>
        <taxon>Ecdysozoa</taxon>
        <taxon>Arthropoda</taxon>
        <taxon>Hexapoda</taxon>
        <taxon>Insecta</taxon>
        <taxon>Pterygota</taxon>
        <taxon>Neoptera</taxon>
        <taxon>Endopterygota</taxon>
        <taxon>Coleoptera</taxon>
        <taxon>Polyphaga</taxon>
        <taxon>Elateriformia</taxon>
        <taxon>Elateroidea</taxon>
        <taxon>Lampyridae</taxon>
        <taxon>Lampyrinae</taxon>
        <taxon>Pyrocoelia</taxon>
    </lineage>
</organism>
<dbReference type="PRINTS" id="PR00081">
    <property type="entry name" value="GDHRDH"/>
</dbReference>
<evidence type="ECO:0000256" key="1">
    <source>
        <dbReference type="ARBA" id="ARBA00006484"/>
    </source>
</evidence>
<keyword evidence="4" id="KW-0732">Signal</keyword>
<dbReference type="PANTHER" id="PTHR44229">
    <property type="entry name" value="15-HYDROXYPROSTAGLANDIN DEHYDROGENASE [NAD(+)]"/>
    <property type="match status" value="1"/>
</dbReference>
<dbReference type="Pfam" id="PF00106">
    <property type="entry name" value="adh_short"/>
    <property type="match status" value="1"/>
</dbReference>
<dbReference type="PANTHER" id="PTHR44229:SF8">
    <property type="entry name" value="ALCOHOL DEHYDROGENASE-RELATED"/>
    <property type="match status" value="1"/>
</dbReference>
<comment type="caution">
    <text evidence="5">The sequence shown here is derived from an EMBL/GenBank/DDBJ whole genome shotgun (WGS) entry which is preliminary data.</text>
</comment>
<keyword evidence="2" id="KW-0560">Oxidoreductase</keyword>
<evidence type="ECO:0000256" key="2">
    <source>
        <dbReference type="ARBA" id="ARBA00023002"/>
    </source>
</evidence>
<sequence length="288" mass="31440">MILNLLLFCIGVTVIAGEVPFANPGFDFKGKVALITGGTRGIGFATASELLGQGVKGVALVGRNVEKGRNVARQLNEEFGYGRVIFVPADVGNLKQFEDAFKVTLFYWKGLDIFVNGAGINNETDWKSLISTNVVGSLQGTFLGFKYMSTANGRRGGVLINVSSLLSIDVFITIPMYSASRSFVTALGRALGETIYYSHNVIRVVTICPGATDTDFHYRFPERISKVFSPLAPQMSVEELKGFTLQPSSNVAKAIILMIQYGSHGSVWISEDNESPYEVQFPDRHSMK</sequence>
<dbReference type="EMBL" id="JAVRBK010000008">
    <property type="protein sequence ID" value="KAK5639744.1"/>
    <property type="molecule type" value="Genomic_DNA"/>
</dbReference>
<dbReference type="GO" id="GO:0016616">
    <property type="term" value="F:oxidoreductase activity, acting on the CH-OH group of donors, NAD or NADP as acceptor"/>
    <property type="evidence" value="ECO:0007669"/>
    <property type="project" value="TreeGrafter"/>
</dbReference>